<keyword evidence="11" id="KW-1185">Reference proteome</keyword>
<keyword evidence="8" id="KW-0472">Membrane</keyword>
<feature type="domain" description="Peptidase M10 serralysin C-terminal" evidence="9">
    <location>
        <begin position="876"/>
        <end position="1045"/>
    </location>
</feature>
<dbReference type="RefSeq" id="WP_139599737.1">
    <property type="nucleotide sequence ID" value="NZ_VDDC01000063.1"/>
</dbReference>
<dbReference type="InterPro" id="IPR011049">
    <property type="entry name" value="Serralysin-like_metalloprot_C"/>
</dbReference>
<comment type="subcellular location">
    <subcellularLocation>
        <location evidence="2">Membrane</location>
    </subcellularLocation>
    <subcellularLocation>
        <location evidence="3">Secreted</location>
    </subcellularLocation>
</comment>
<dbReference type="PRINTS" id="PR01488">
    <property type="entry name" value="RTXTOXINA"/>
</dbReference>
<dbReference type="SUPFAM" id="SSF51120">
    <property type="entry name" value="beta-Roll"/>
    <property type="match status" value="3"/>
</dbReference>
<reference evidence="10 11" key="1">
    <citation type="submission" date="2019-06" db="EMBL/GenBank/DDBJ databases">
        <authorList>
            <person name="Li J."/>
        </authorList>
    </citation>
    <scope>NUCLEOTIDE SEQUENCE [LARGE SCALE GENOMIC DNA]</scope>
    <source>
        <strain evidence="10 11">CGMCC 1.8012</strain>
    </source>
</reference>
<dbReference type="InterPro" id="IPR017853">
    <property type="entry name" value="GH"/>
</dbReference>
<gene>
    <name evidence="10" type="ORF">FHD67_19310</name>
</gene>
<dbReference type="GO" id="GO:0005509">
    <property type="term" value="F:calcium ion binding"/>
    <property type="evidence" value="ECO:0007669"/>
    <property type="project" value="InterPro"/>
</dbReference>
<dbReference type="InterPro" id="IPR050557">
    <property type="entry name" value="RTX_toxin/Mannuronan_C5-epim"/>
</dbReference>
<evidence type="ECO:0000256" key="4">
    <source>
        <dbReference type="ARBA" id="ARBA00022525"/>
    </source>
</evidence>
<organism evidence="10 11">
    <name type="scientific">Paracoccus haeundaensis</name>
    <dbReference type="NCBI Taxonomy" id="225362"/>
    <lineage>
        <taxon>Bacteria</taxon>
        <taxon>Pseudomonadati</taxon>
        <taxon>Pseudomonadota</taxon>
        <taxon>Alphaproteobacteria</taxon>
        <taxon>Rhodobacterales</taxon>
        <taxon>Paracoccaceae</taxon>
        <taxon>Paracoccus</taxon>
    </lineage>
</organism>
<dbReference type="GO" id="GO:0016020">
    <property type="term" value="C:membrane"/>
    <property type="evidence" value="ECO:0007669"/>
    <property type="project" value="UniProtKB-SubCell"/>
</dbReference>
<evidence type="ECO:0000313" key="10">
    <source>
        <dbReference type="EMBL" id="TNH37622.1"/>
    </source>
</evidence>
<dbReference type="GO" id="GO:0005615">
    <property type="term" value="C:extracellular space"/>
    <property type="evidence" value="ECO:0007669"/>
    <property type="project" value="InterPro"/>
</dbReference>
<evidence type="ECO:0000256" key="3">
    <source>
        <dbReference type="ARBA" id="ARBA00004613"/>
    </source>
</evidence>
<comment type="cofactor">
    <cofactor evidence="1">
        <name>Ca(2+)</name>
        <dbReference type="ChEBI" id="CHEBI:29108"/>
    </cofactor>
</comment>
<proteinExistence type="predicted"/>
<evidence type="ECO:0000256" key="6">
    <source>
        <dbReference type="ARBA" id="ARBA00022737"/>
    </source>
</evidence>
<dbReference type="PRINTS" id="PR00313">
    <property type="entry name" value="CABNDNGRPT"/>
</dbReference>
<dbReference type="PANTHER" id="PTHR38340">
    <property type="entry name" value="S-LAYER PROTEIN"/>
    <property type="match status" value="1"/>
</dbReference>
<accession>A0A5C4R103</accession>
<dbReference type="Proteomes" id="UP000304880">
    <property type="component" value="Unassembled WGS sequence"/>
</dbReference>
<dbReference type="InterPro" id="IPR018511">
    <property type="entry name" value="Hemolysin-typ_Ca-bd_CS"/>
</dbReference>
<dbReference type="InterPro" id="IPR013858">
    <property type="entry name" value="Peptidase_M10B_C"/>
</dbReference>
<keyword evidence="6" id="KW-0677">Repeat</keyword>
<name>A0A5C4R103_9RHOB</name>
<dbReference type="EMBL" id="VDDC01000063">
    <property type="protein sequence ID" value="TNH37622.1"/>
    <property type="molecule type" value="Genomic_DNA"/>
</dbReference>
<evidence type="ECO:0000256" key="1">
    <source>
        <dbReference type="ARBA" id="ARBA00001913"/>
    </source>
</evidence>
<evidence type="ECO:0000256" key="8">
    <source>
        <dbReference type="ARBA" id="ARBA00023136"/>
    </source>
</evidence>
<dbReference type="InterPro" id="IPR001343">
    <property type="entry name" value="Hemolysn_Ca-bd"/>
</dbReference>
<dbReference type="Gene3D" id="2.150.10.10">
    <property type="entry name" value="Serralysin-like metalloprotease, C-terminal"/>
    <property type="match status" value="5"/>
</dbReference>
<dbReference type="AlphaFoldDB" id="A0A5C4R103"/>
<dbReference type="Pfam" id="PF00353">
    <property type="entry name" value="HemolysinCabind"/>
    <property type="match status" value="6"/>
</dbReference>
<evidence type="ECO:0000256" key="2">
    <source>
        <dbReference type="ARBA" id="ARBA00004370"/>
    </source>
</evidence>
<dbReference type="SUPFAM" id="SSF51445">
    <property type="entry name" value="(Trans)glycosidases"/>
    <property type="match status" value="1"/>
</dbReference>
<sequence length="1046" mass="112535">MAQIRHSHFGGNVVLTRDSLTDAYAYHETLEEIDFSNIRFPGGGVTEAQTWENGGLHRMFGKPMDPKDEKYTLTIREMLDFAEKNGKSVSIVTPTFQFYDKVEGHFDTRGFNAYLAELSKAISEYPSVKITNFEIGNEYWGSKEWGSLQPDEYGRIANAEISAINGMINEVWGDRPADDRPGIGIQAGVQWKAEQNADGTWTAVGPRHSQEIINEITTENRALVSAIFQHSYPDANDLTTKINWAINPMRVFQEATGFSDDIQLIISEFNIGENTAVGTQQAAAWINAFSKLIEAGVDAVDHWGISYDWLSNKFYDTKFSPSESDGGAIVTIATPMGQLYDIAERHLIGKSSVKNTEVSDWVEQSGDIQTNGFSEKNQKVVFFYNQTDEDTSIYLSSISSNYHVSTYHIIPADSPYSTWYDESMSKTPLPGQIADARGDMKVVSGPGGTFDGELAPNEIVVVVISDSKRDLFIEGAHNVTDPRTGMVNDAFQGANGNDVLYGHVGNDRIFGSGGKNVIAGGKGNDILLAGDHGDLILSDGGIDNVRGGRGSDMLLFSSAKGRLQSTAVGGAGNDLFIVMPDANVDILDFAPGDLISFGGAFKSKVQLQNATRIDGADLHISMPGGGEVKIAGGSNIMFDLYLYNIDFLQQSERYSLSNRYLKGFSDFQISEAIKLTFEAKFATNFYFENLSRIIDSVGGIGSDLDEDPNVAPLDEGKVVYGSASADQLWGTAHSDKIYGMSGNDKIYGAAGDDELSGNHGHDIVFGGLGDDVIYGGTGFDRLYGGAGNDEINGGDGNDFINGDAGSDRILGGSGQDTIFGGIDSDIVHGGYGSDRIFGGYGSDRLSGNQGNDYVHGGWGNDQIYGGLGSDTLAGAAGNDNLFGGFGDDVLFSGYGDDQSHGGIGNDLIHGQHGNDRLYGEGGNDTLRGGLGNDRLSGGAGIDHLYGGPGRDIFQFKLGDSKPGAFDKVYDFRTGVDIIDLSTIDSNINRPSSQSLKICQRPEANALWFLSEDGGTYVCADVNGDRNADFVIFLPGVTNSDNIDIIF</sequence>
<evidence type="ECO:0000313" key="11">
    <source>
        <dbReference type="Proteomes" id="UP000304880"/>
    </source>
</evidence>
<keyword evidence="7" id="KW-0843">Virulence</keyword>
<evidence type="ECO:0000256" key="5">
    <source>
        <dbReference type="ARBA" id="ARBA00022656"/>
    </source>
</evidence>
<dbReference type="Gene3D" id="3.20.20.80">
    <property type="entry name" value="Glycosidases"/>
    <property type="match status" value="1"/>
</dbReference>
<evidence type="ECO:0000256" key="7">
    <source>
        <dbReference type="ARBA" id="ARBA00023026"/>
    </source>
</evidence>
<protein>
    <submittedName>
        <fullName evidence="10">Calcium-binding protein</fullName>
    </submittedName>
</protein>
<evidence type="ECO:0000259" key="9">
    <source>
        <dbReference type="Pfam" id="PF08548"/>
    </source>
</evidence>
<dbReference type="PROSITE" id="PS00330">
    <property type="entry name" value="HEMOLYSIN_CALCIUM"/>
    <property type="match status" value="7"/>
</dbReference>
<keyword evidence="5" id="KW-0800">Toxin</keyword>
<keyword evidence="4" id="KW-0964">Secreted</keyword>
<dbReference type="GO" id="GO:0090729">
    <property type="term" value="F:toxin activity"/>
    <property type="evidence" value="ECO:0007669"/>
    <property type="project" value="UniProtKB-KW"/>
</dbReference>
<dbReference type="InterPro" id="IPR003995">
    <property type="entry name" value="RTX_toxin_determinant-A"/>
</dbReference>
<dbReference type="PANTHER" id="PTHR38340:SF1">
    <property type="entry name" value="S-LAYER PROTEIN"/>
    <property type="match status" value="1"/>
</dbReference>
<dbReference type="Pfam" id="PF08548">
    <property type="entry name" value="Peptidase_M10_C"/>
    <property type="match status" value="1"/>
</dbReference>
<comment type="caution">
    <text evidence="10">The sequence shown here is derived from an EMBL/GenBank/DDBJ whole genome shotgun (WGS) entry which is preliminary data.</text>
</comment>